<reference evidence="6" key="1">
    <citation type="journal article" date="2015" name="Nature">
        <title>Complex archaea that bridge the gap between prokaryotes and eukaryotes.</title>
        <authorList>
            <person name="Spang A."/>
            <person name="Saw J.H."/>
            <person name="Jorgensen S.L."/>
            <person name="Zaremba-Niedzwiedzka K."/>
            <person name="Martijn J."/>
            <person name="Lind A.E."/>
            <person name="van Eijk R."/>
            <person name="Schleper C."/>
            <person name="Guy L."/>
            <person name="Ettema T.J."/>
        </authorList>
    </citation>
    <scope>NUCLEOTIDE SEQUENCE</scope>
</reference>
<keyword evidence="2" id="KW-0378">Hydrolase</keyword>
<proteinExistence type="inferred from homology"/>
<dbReference type="Gene3D" id="3.60.21.10">
    <property type="match status" value="1"/>
</dbReference>
<dbReference type="PANTHER" id="PTHR42988">
    <property type="entry name" value="PHOSPHOHYDROLASE"/>
    <property type="match status" value="1"/>
</dbReference>
<organism evidence="6">
    <name type="scientific">marine sediment metagenome</name>
    <dbReference type="NCBI Taxonomy" id="412755"/>
    <lineage>
        <taxon>unclassified sequences</taxon>
        <taxon>metagenomes</taxon>
        <taxon>ecological metagenomes</taxon>
    </lineage>
</organism>
<keyword evidence="3" id="KW-0408">Iron</keyword>
<evidence type="ECO:0000256" key="4">
    <source>
        <dbReference type="ARBA" id="ARBA00025742"/>
    </source>
</evidence>
<evidence type="ECO:0000256" key="1">
    <source>
        <dbReference type="ARBA" id="ARBA00022723"/>
    </source>
</evidence>
<dbReference type="EMBL" id="LAZR01055163">
    <property type="protein sequence ID" value="KKK76997.1"/>
    <property type="molecule type" value="Genomic_DNA"/>
</dbReference>
<gene>
    <name evidence="6" type="ORF">LCGC14_2858020</name>
</gene>
<evidence type="ECO:0000256" key="2">
    <source>
        <dbReference type="ARBA" id="ARBA00022801"/>
    </source>
</evidence>
<dbReference type="Pfam" id="PF00149">
    <property type="entry name" value="Metallophos"/>
    <property type="match status" value="1"/>
</dbReference>
<comment type="similarity">
    <text evidence="4">Belongs to the cyclic nucleotide phosphodiesterase class-III family.</text>
</comment>
<comment type="caution">
    <text evidence="6">The sequence shown here is derived from an EMBL/GenBank/DDBJ whole genome shotgun (WGS) entry which is preliminary data.</text>
</comment>
<dbReference type="AlphaFoldDB" id="A0A0F8Y6E4"/>
<accession>A0A0F8Y6E4</accession>
<name>A0A0F8Y6E4_9ZZZZ</name>
<sequence length="273" mass="31477">MVELIQISDLHYGSEFVPEYMENIIQYIEEIKPDAVVCTGDIIHKGRLVQYKKVVPYINRIKNLTKFLAVPGNHDAKNSGIIFFERLIGPRRSRLLLEEKDTMIVGICSARDDMAEGRIGDEQLDWLGRQFNKNLENRIVALHHHLINVPMSGQKFTTVRDAGEILELTQLFQVDLVLMGHRHVAHSYVISWQNPLSTTFLYCGTSTSKKVRADDSPSFNHIYLNEGDLRVYIIDSTNLKKNLLLDRKTHHTEYIKPRKARIEHLLGSSVWDE</sequence>
<dbReference type="InterPro" id="IPR050884">
    <property type="entry name" value="CNP_phosphodiesterase-III"/>
</dbReference>
<evidence type="ECO:0000256" key="3">
    <source>
        <dbReference type="ARBA" id="ARBA00023004"/>
    </source>
</evidence>
<protein>
    <recommendedName>
        <fullName evidence="5">Calcineurin-like phosphoesterase domain-containing protein</fullName>
    </recommendedName>
</protein>
<dbReference type="SUPFAM" id="SSF56300">
    <property type="entry name" value="Metallo-dependent phosphatases"/>
    <property type="match status" value="1"/>
</dbReference>
<dbReference type="GO" id="GO:0046872">
    <property type="term" value="F:metal ion binding"/>
    <property type="evidence" value="ECO:0007669"/>
    <property type="project" value="UniProtKB-KW"/>
</dbReference>
<feature type="domain" description="Calcineurin-like phosphoesterase" evidence="5">
    <location>
        <begin position="5"/>
        <end position="184"/>
    </location>
</feature>
<dbReference type="PANTHER" id="PTHR42988:SF2">
    <property type="entry name" value="CYCLIC NUCLEOTIDE PHOSPHODIESTERASE CBUA0032-RELATED"/>
    <property type="match status" value="1"/>
</dbReference>
<dbReference type="GO" id="GO:0016787">
    <property type="term" value="F:hydrolase activity"/>
    <property type="evidence" value="ECO:0007669"/>
    <property type="project" value="UniProtKB-KW"/>
</dbReference>
<dbReference type="InterPro" id="IPR004843">
    <property type="entry name" value="Calcineurin-like_PHP"/>
</dbReference>
<keyword evidence="1" id="KW-0479">Metal-binding</keyword>
<dbReference type="InterPro" id="IPR029052">
    <property type="entry name" value="Metallo-depent_PP-like"/>
</dbReference>
<evidence type="ECO:0000313" key="6">
    <source>
        <dbReference type="EMBL" id="KKK76997.1"/>
    </source>
</evidence>
<evidence type="ECO:0000259" key="5">
    <source>
        <dbReference type="Pfam" id="PF00149"/>
    </source>
</evidence>